<organism evidence="3">
    <name type="scientific">Leptosphaeria maculans (strain JN3 / isolate v23.1.3 / race Av1-4-5-6-7-8)</name>
    <name type="common">Blackleg fungus</name>
    <name type="synonym">Phoma lingam</name>
    <dbReference type="NCBI Taxonomy" id="985895"/>
    <lineage>
        <taxon>Eukaryota</taxon>
        <taxon>Fungi</taxon>
        <taxon>Dikarya</taxon>
        <taxon>Ascomycota</taxon>
        <taxon>Pezizomycotina</taxon>
        <taxon>Dothideomycetes</taxon>
        <taxon>Pleosporomycetidae</taxon>
        <taxon>Pleosporales</taxon>
        <taxon>Pleosporineae</taxon>
        <taxon>Leptosphaeriaceae</taxon>
        <taxon>Plenodomus</taxon>
        <taxon>Plenodomus lingam/Leptosphaeria maculans species complex</taxon>
    </lineage>
</organism>
<dbReference type="InterPro" id="IPR038883">
    <property type="entry name" value="AN11006-like"/>
</dbReference>
<name>E5A2D7_LEPMJ</name>
<reference evidence="3" key="1">
    <citation type="journal article" date="2011" name="Nat. Commun.">
        <title>Effector diversification within compartments of the Leptosphaeria maculans genome affected by Repeat-Induced Point mutations.</title>
        <authorList>
            <person name="Rouxel T."/>
            <person name="Grandaubert J."/>
            <person name="Hane J.K."/>
            <person name="Hoede C."/>
            <person name="van de Wouw A.P."/>
            <person name="Couloux A."/>
            <person name="Dominguez V."/>
            <person name="Anthouard V."/>
            <person name="Bally P."/>
            <person name="Bourras S."/>
            <person name="Cozijnsen A.J."/>
            <person name="Ciuffetti L.M."/>
            <person name="Degrave A."/>
            <person name="Dilmaghani A."/>
            <person name="Duret L."/>
            <person name="Fudal I."/>
            <person name="Goodwin S.B."/>
            <person name="Gout L."/>
            <person name="Glaser N."/>
            <person name="Linglin J."/>
            <person name="Kema G.H.J."/>
            <person name="Lapalu N."/>
            <person name="Lawrence C.B."/>
            <person name="May K."/>
            <person name="Meyer M."/>
            <person name="Ollivier B."/>
            <person name="Poulain J."/>
            <person name="Schoch C.L."/>
            <person name="Simon A."/>
            <person name="Spatafora J.W."/>
            <person name="Stachowiak A."/>
            <person name="Turgeon B.G."/>
            <person name="Tyler B.M."/>
            <person name="Vincent D."/>
            <person name="Weissenbach J."/>
            <person name="Amselem J."/>
            <person name="Quesneville H."/>
            <person name="Oliver R.P."/>
            <person name="Wincker P."/>
            <person name="Balesdent M.-H."/>
            <person name="Howlett B.J."/>
        </authorList>
    </citation>
    <scope>NUCLEOTIDE SEQUENCE [LARGE SCALE GENOMIC DNA]</scope>
    <source>
        <strain evidence="3">JN3 / isolate v23.1.3 / race Av1-4-5-6-7-8</strain>
    </source>
</reference>
<dbReference type="InterPro" id="IPR056632">
    <property type="entry name" value="DUF7730"/>
</dbReference>
<dbReference type="GeneID" id="13285804"/>
<evidence type="ECO:0000259" key="1">
    <source>
        <dbReference type="Pfam" id="PF24864"/>
    </source>
</evidence>
<dbReference type="Pfam" id="PF24864">
    <property type="entry name" value="DUF7730"/>
    <property type="match status" value="1"/>
</dbReference>
<accession>E5A2D7</accession>
<dbReference type="OMA" id="ITFRIAN"/>
<dbReference type="OrthoDB" id="3756636at2759"/>
<sequence>MSPWANATYVSLRSQVQVTKGAEGCSHGQGWRAVERKIKGSLVAAVYALKLTCYTKLEPWVGALPFSLCQHPLVLFNRISICQIRPVTSIQHSTKYPRLETGIDKILRQYANTSFSIYELADEPQSRITHHASRITHHASLYQRCETLYPAKYDIICSGCQATMSSQTISIPRSTAMRAHCGSWLFTLPSELRNKVYELIIPVGKVITLHREEESQRMSCRITGDCGPATTALTQLPASDGAHPKLHDCLALLLTCQQTYHEGAGTLYGANILRFSQNTRNPTSVCKLLSITVNFCSSIGFAIHFLQRIEIDLSCISVPACICKMHRRGVARCTHKCIDLAPLQKLLWQEAVENCEISFVKSKFQGLVLLQGQGRYDYNVDVLNNLVSCLRRDTAGLRRYAQQLQTLEICPSSMLSTNHCLMKVVPSTQPYRGLAQLRYRHGSRHLDIPILLLDSDGNHLHQMAPYKANFMGLPNTLRSKIFREILCPDANVIFDLETGRRPAINRTLLDMWWPGNAVDDLSLLFWRENVITFRMTSTSRDLPSSRFQPMKEVLCVKRTFDGWLYPWFPRANFKACSNLKLELAFKLEDGVTLADVEVGVKGLLRLASGYQGREFRITCSLYHESAPDTVIEVSTFSLQDVQANVLELLSAIDDEDEENANFEIYINGHGESKRLEMSMSSGKRILPRSLLSPSKGFETIVAQHGSVSDLNDDITNDSEARYHATLWSWLAFVREVVTIKPTYHQDDLFEEQQRILLCHTKYFGIEVTKDHERRKVDVFYQIRHNEAPFQETASGQLEQRIV</sequence>
<keyword evidence="3" id="KW-1185">Reference proteome</keyword>
<dbReference type="InParanoid" id="E5A2D7"/>
<dbReference type="EMBL" id="FP929132">
    <property type="protein sequence ID" value="CBX97572.1"/>
    <property type="molecule type" value="Genomic_DNA"/>
</dbReference>
<dbReference type="PANTHER" id="PTHR42085:SF1">
    <property type="entry name" value="F-BOX DOMAIN-CONTAINING PROTEIN"/>
    <property type="match status" value="1"/>
</dbReference>
<protein>
    <submittedName>
        <fullName evidence="2">Predicted protein</fullName>
    </submittedName>
</protein>
<proteinExistence type="predicted"/>
<gene>
    <name evidence="2" type="ORF">LEMA_P089810.1</name>
</gene>
<dbReference type="Proteomes" id="UP000002668">
    <property type="component" value="Genome"/>
</dbReference>
<feature type="domain" description="DUF7730" evidence="1">
    <location>
        <begin position="183"/>
        <end position="280"/>
    </location>
</feature>
<evidence type="ECO:0000313" key="2">
    <source>
        <dbReference type="EMBL" id="CBX97572.1"/>
    </source>
</evidence>
<dbReference type="HOGENOM" id="CLU_350916_0_0_1"/>
<dbReference type="AlphaFoldDB" id="E5A2D7"/>
<dbReference type="eggNOG" id="ENOG502RR2Q">
    <property type="taxonomic scope" value="Eukaryota"/>
</dbReference>
<dbReference type="VEuPathDB" id="FungiDB:LEMA_P089810.1"/>
<evidence type="ECO:0000313" key="3">
    <source>
        <dbReference type="Proteomes" id="UP000002668"/>
    </source>
</evidence>
<dbReference type="PANTHER" id="PTHR42085">
    <property type="entry name" value="F-BOX DOMAIN-CONTAINING PROTEIN"/>
    <property type="match status" value="1"/>
</dbReference>